<keyword evidence="6" id="KW-1185">Reference proteome</keyword>
<evidence type="ECO:0000313" key="7">
    <source>
        <dbReference type="RefSeq" id="XP_007935424.1"/>
    </source>
</evidence>
<dbReference type="GO" id="GO:0009986">
    <property type="term" value="C:cell surface"/>
    <property type="evidence" value="ECO:0007669"/>
    <property type="project" value="TreeGrafter"/>
</dbReference>
<dbReference type="InterPro" id="IPR016186">
    <property type="entry name" value="C-type_lectin-like/link_sf"/>
</dbReference>
<keyword evidence="2" id="KW-0430">Lectin</keyword>
<dbReference type="InterPro" id="IPR016187">
    <property type="entry name" value="CTDL_fold"/>
</dbReference>
<dbReference type="Proteomes" id="UP000694850">
    <property type="component" value="Unplaced"/>
</dbReference>
<dbReference type="OrthoDB" id="2142683at2759"/>
<evidence type="ECO:0000313" key="6">
    <source>
        <dbReference type="Proteomes" id="UP000694850"/>
    </source>
</evidence>
<name>A0A8B6ZID1_ORYAF</name>
<dbReference type="GO" id="GO:0043122">
    <property type="term" value="P:regulation of canonical NF-kappaB signal transduction"/>
    <property type="evidence" value="ECO:0007669"/>
    <property type="project" value="TreeGrafter"/>
</dbReference>
<feature type="domain" description="C-type lectin" evidence="5">
    <location>
        <begin position="127"/>
        <end position="242"/>
    </location>
</feature>
<dbReference type="InterPro" id="IPR001304">
    <property type="entry name" value="C-type_lectin-like"/>
</dbReference>
<comment type="subcellular location">
    <subcellularLocation>
        <location evidence="1">Membrane</location>
        <topology evidence="1">Single-pass membrane protein</topology>
    </subcellularLocation>
</comment>
<evidence type="ECO:0000256" key="4">
    <source>
        <dbReference type="SAM" id="Phobius"/>
    </source>
</evidence>
<dbReference type="InterPro" id="IPR042808">
    <property type="entry name" value="CLEC7A"/>
</dbReference>
<dbReference type="GO" id="GO:0001872">
    <property type="term" value="F:(1-&gt;3)-beta-D-glucan binding"/>
    <property type="evidence" value="ECO:0007669"/>
    <property type="project" value="InterPro"/>
</dbReference>
<dbReference type="InterPro" id="IPR033992">
    <property type="entry name" value="NKR-like_CTLD"/>
</dbReference>
<dbReference type="GO" id="GO:0071226">
    <property type="term" value="P:cellular response to molecule of fungal origin"/>
    <property type="evidence" value="ECO:0007669"/>
    <property type="project" value="InterPro"/>
</dbReference>
<keyword evidence="4" id="KW-0812">Transmembrane</keyword>
<dbReference type="Gene3D" id="3.10.100.10">
    <property type="entry name" value="Mannose-Binding Protein A, subunit A"/>
    <property type="match status" value="1"/>
</dbReference>
<accession>A0A8B6ZID1</accession>
<dbReference type="PANTHER" id="PTHR47218:SF1">
    <property type="entry name" value="C-TYPE LECTIN DOMAIN FAMILY 7 MEMBER A"/>
    <property type="match status" value="1"/>
</dbReference>
<dbReference type="GO" id="GO:0016020">
    <property type="term" value="C:membrane"/>
    <property type="evidence" value="ECO:0007669"/>
    <property type="project" value="UniProtKB-SubCell"/>
</dbReference>
<dbReference type="CDD" id="cd03593">
    <property type="entry name" value="CLECT_NK_receptors_like"/>
    <property type="match status" value="1"/>
</dbReference>
<evidence type="ECO:0000256" key="2">
    <source>
        <dbReference type="ARBA" id="ARBA00022734"/>
    </source>
</evidence>
<organism evidence="6 7">
    <name type="scientific">Orycteropus afer afer</name>
    <dbReference type="NCBI Taxonomy" id="1230840"/>
    <lineage>
        <taxon>Eukaryota</taxon>
        <taxon>Metazoa</taxon>
        <taxon>Chordata</taxon>
        <taxon>Craniata</taxon>
        <taxon>Vertebrata</taxon>
        <taxon>Euteleostomi</taxon>
        <taxon>Mammalia</taxon>
        <taxon>Eutheria</taxon>
        <taxon>Afrotheria</taxon>
        <taxon>Tubulidentata</taxon>
        <taxon>Orycteropodidae</taxon>
        <taxon>Orycteropus</taxon>
    </lineage>
</organism>
<dbReference type="PANTHER" id="PTHR47218">
    <property type="entry name" value="C-TYPE LECTIN DOMAIN FAMILY 7 MEMBER A"/>
    <property type="match status" value="1"/>
</dbReference>
<dbReference type="GO" id="GO:0038187">
    <property type="term" value="F:pattern recognition receptor activity"/>
    <property type="evidence" value="ECO:0007669"/>
    <property type="project" value="TreeGrafter"/>
</dbReference>
<keyword evidence="4" id="KW-0472">Membrane</keyword>
<dbReference type="AlphaFoldDB" id="A0A8B6ZID1"/>
<feature type="region of interest" description="Disordered" evidence="3">
    <location>
        <begin position="75"/>
        <end position="104"/>
    </location>
</feature>
<dbReference type="Pfam" id="PF00059">
    <property type="entry name" value="Lectin_C"/>
    <property type="match status" value="1"/>
</dbReference>
<proteinExistence type="predicted"/>
<dbReference type="GeneID" id="103193930"/>
<evidence type="ECO:0000256" key="1">
    <source>
        <dbReference type="ARBA" id="ARBA00004167"/>
    </source>
</evidence>
<dbReference type="GO" id="GO:0002720">
    <property type="term" value="P:positive regulation of cytokine production involved in immune response"/>
    <property type="evidence" value="ECO:0007669"/>
    <property type="project" value="TreeGrafter"/>
</dbReference>
<dbReference type="GO" id="GO:0006910">
    <property type="term" value="P:phagocytosis, recognition"/>
    <property type="evidence" value="ECO:0007669"/>
    <property type="project" value="TreeGrafter"/>
</dbReference>
<sequence length="247" mass="28011">MEYHSNLQILDEDGYAQLDFSSRGLSRRPIISEKGACITSPRWCLIAVTLGVLFLITLVIAVVLGTMAIWRPNSGSNPSKNNNFPSRSKQNHSRPTQSTLEDSVAPTKALTTRGVFSNTCAPNWITHEKSCYLLRTVLDSWNRSKEHCSQLGSHLLKIDSSKELEFIKRQVSYQPNNSFWIGLSRPQTEKPWLWEDGSEFSSDLFQIRSTATQGNLFHNCVWIHASIIYDQLCGVYSYSICEKMLSK</sequence>
<protein>
    <submittedName>
        <fullName evidence="7">C-type lectin domain family 7 member A</fullName>
    </submittedName>
</protein>
<evidence type="ECO:0000259" key="5">
    <source>
        <dbReference type="PROSITE" id="PS50041"/>
    </source>
</evidence>
<dbReference type="SMART" id="SM00034">
    <property type="entry name" value="CLECT"/>
    <property type="match status" value="1"/>
</dbReference>
<evidence type="ECO:0000256" key="3">
    <source>
        <dbReference type="SAM" id="MobiDB-lite"/>
    </source>
</evidence>
<keyword evidence="4" id="KW-1133">Transmembrane helix</keyword>
<dbReference type="GO" id="GO:0045087">
    <property type="term" value="P:innate immune response"/>
    <property type="evidence" value="ECO:0007669"/>
    <property type="project" value="TreeGrafter"/>
</dbReference>
<feature type="transmembrane region" description="Helical" evidence="4">
    <location>
        <begin position="43"/>
        <end position="70"/>
    </location>
</feature>
<dbReference type="CTD" id="64581"/>
<reference evidence="7" key="1">
    <citation type="submission" date="2025-08" db="UniProtKB">
        <authorList>
            <consortium name="RefSeq"/>
        </authorList>
    </citation>
    <scope>IDENTIFICATION</scope>
</reference>
<gene>
    <name evidence="7" type="primary">CLEC7A</name>
</gene>
<dbReference type="PROSITE" id="PS50041">
    <property type="entry name" value="C_TYPE_LECTIN_2"/>
    <property type="match status" value="1"/>
</dbReference>
<feature type="compositionally biased region" description="Low complexity" evidence="3">
    <location>
        <begin position="75"/>
        <end position="88"/>
    </location>
</feature>
<dbReference type="SUPFAM" id="SSF56436">
    <property type="entry name" value="C-type lectin-like"/>
    <property type="match status" value="1"/>
</dbReference>
<dbReference type="RefSeq" id="XP_007935424.1">
    <property type="nucleotide sequence ID" value="XM_007937233.2"/>
</dbReference>